<accession>A0A7W6S5N8</accession>
<name>A0A7W6S5N8_9HYPH</name>
<evidence type="ECO:0000313" key="2">
    <source>
        <dbReference type="Proteomes" id="UP000520770"/>
    </source>
</evidence>
<dbReference type="Proteomes" id="UP000520770">
    <property type="component" value="Unassembled WGS sequence"/>
</dbReference>
<gene>
    <name evidence="1" type="ORF">GGE33_001386</name>
</gene>
<evidence type="ECO:0000313" key="1">
    <source>
        <dbReference type="EMBL" id="MBB4347678.1"/>
    </source>
</evidence>
<sequence length="35" mass="3801">MKTEMHPNKIGVTCLTFAPLEICADSQIINANPIS</sequence>
<comment type="caution">
    <text evidence="1">The sequence shown here is derived from an EMBL/GenBank/DDBJ whole genome shotgun (WGS) entry which is preliminary data.</text>
</comment>
<proteinExistence type="predicted"/>
<organism evidence="1 2">
    <name type="scientific">Aliirhizobium cellulosilyticum</name>
    <dbReference type="NCBI Taxonomy" id="393664"/>
    <lineage>
        <taxon>Bacteria</taxon>
        <taxon>Pseudomonadati</taxon>
        <taxon>Pseudomonadota</taxon>
        <taxon>Alphaproteobacteria</taxon>
        <taxon>Hyphomicrobiales</taxon>
        <taxon>Rhizobiaceae</taxon>
        <taxon>Aliirhizobium</taxon>
    </lineage>
</organism>
<reference evidence="1 2" key="1">
    <citation type="submission" date="2020-08" db="EMBL/GenBank/DDBJ databases">
        <title>Genomic Encyclopedia of Type Strains, Phase IV (KMG-V): Genome sequencing to study the core and pangenomes of soil and plant-associated prokaryotes.</title>
        <authorList>
            <person name="Whitman W."/>
        </authorList>
    </citation>
    <scope>NUCLEOTIDE SEQUENCE [LARGE SCALE GENOMIC DNA]</scope>
    <source>
        <strain evidence="1 2">SEMIA 448</strain>
    </source>
</reference>
<dbReference type="EMBL" id="JACIGW010000001">
    <property type="protein sequence ID" value="MBB4347678.1"/>
    <property type="molecule type" value="Genomic_DNA"/>
</dbReference>
<dbReference type="AlphaFoldDB" id="A0A7W6S5N8"/>
<protein>
    <submittedName>
        <fullName evidence="1">Uncharacterized protein</fullName>
    </submittedName>
</protein>